<dbReference type="PROSITE" id="PS51782">
    <property type="entry name" value="LYSM"/>
    <property type="match status" value="1"/>
</dbReference>
<name>A0A1V0GQQ0_9RHOB</name>
<feature type="compositionally biased region" description="Low complexity" evidence="4">
    <location>
        <begin position="33"/>
        <end position="49"/>
    </location>
</feature>
<dbReference type="AlphaFoldDB" id="A0A1V0GQQ0"/>
<dbReference type="Proteomes" id="UP000191257">
    <property type="component" value="Chromosome"/>
</dbReference>
<dbReference type="CDD" id="cd00118">
    <property type="entry name" value="LysM"/>
    <property type="match status" value="1"/>
</dbReference>
<dbReference type="FunFam" id="3.10.350.10:FF:000001">
    <property type="entry name" value="Peptidoglycan-binding protein LysM"/>
    <property type="match status" value="1"/>
</dbReference>
<reference evidence="6" key="3">
    <citation type="submission" date="2017-12" db="EMBL/GenBank/DDBJ databases">
        <title>FDA dAtabase for Regulatory Grade micrObial Sequences (FDA-ARGOS): Supporting development and validation of Infectious Disease Dx tests.</title>
        <authorList>
            <person name="Campos J."/>
            <person name="Goldberg B."/>
            <person name="Tallon L."/>
            <person name="Sadzewicz L."/>
            <person name="Sengamalay N."/>
            <person name="Ott S."/>
            <person name="Godinez A."/>
            <person name="Nagaraj S."/>
            <person name="Vyas G."/>
            <person name="Aluvathingal J."/>
            <person name="Nadendla S."/>
            <person name="Geyer C."/>
            <person name="Nandy P."/>
            <person name="Hobson J."/>
            <person name="Sichtig H."/>
        </authorList>
    </citation>
    <scope>NUCLEOTIDE SEQUENCE</scope>
    <source>
        <strain evidence="6">FDAARGOS_252</strain>
    </source>
</reference>
<evidence type="ECO:0000256" key="2">
    <source>
        <dbReference type="ARBA" id="ARBA00022490"/>
    </source>
</evidence>
<keyword evidence="10" id="KW-1185">Reference proteome</keyword>
<dbReference type="NCBIfam" id="NF008399">
    <property type="entry name" value="PRK11198.1"/>
    <property type="match status" value="1"/>
</dbReference>
<evidence type="ECO:0000256" key="3">
    <source>
        <dbReference type="ARBA" id="ARBA00072219"/>
    </source>
</evidence>
<evidence type="ECO:0000256" key="4">
    <source>
        <dbReference type="SAM" id="MobiDB-lite"/>
    </source>
</evidence>
<dbReference type="Proteomes" id="UP000272010">
    <property type="component" value="Chromosome"/>
</dbReference>
<reference evidence="12" key="5">
    <citation type="submission" date="2018-07" db="EMBL/GenBank/DDBJ databases">
        <title>Genome Structure of the Opportunistic Pathogen Paracoccus yeei (Alphaproteobacteria) and Identification of Putative Virulence Factors.</title>
        <authorList>
            <person name="Lasek R."/>
            <person name="Szuplewska M."/>
            <person name="Mitura M."/>
            <person name="Decewicz P."/>
            <person name="Chmielowska C."/>
            <person name="Pawlot A."/>
            <person name="Sentkowska D."/>
            <person name="Czarnecki J."/>
            <person name="Bartosik D."/>
        </authorList>
    </citation>
    <scope>NUCLEOTIDE SEQUENCE [LARGE SCALE GENOMIC DNA]</scope>
    <source>
        <strain evidence="12">CCUG 32053</strain>
    </source>
</reference>
<protein>
    <recommendedName>
        <fullName evidence="3">Potassium binding protein Kbp</fullName>
    </recommendedName>
</protein>
<sequence length="184" mass="19171">MAFWDFVKDAGKSIFGNEAQAAPAPSAKPAPAAPGQAGAAQAGTAQAGADGETDRKVAALKAELKELGLTASDVHLTLRGGDTVVIKGQARDQETLEKLVLAVGNIKGIARVELADEPGAPASAPAEQPLFHTVKKGETLSAIAKQHLGDANRYREIFEANKPMLSDPDKIYPGQTLRIPRGQA</sequence>
<feature type="domain" description="LysM" evidence="5">
    <location>
        <begin position="130"/>
        <end position="179"/>
    </location>
</feature>
<dbReference type="GeneID" id="78896509"/>
<gene>
    <name evidence="9" type="primary">lysM</name>
    <name evidence="6" type="ORF">A6J80_07175</name>
    <name evidence="9" type="ORF">FOB51_19675</name>
    <name evidence="8" type="ORF">PY32053_02542</name>
    <name evidence="7" type="ORF">PYTT13_02345</name>
</gene>
<dbReference type="InterPro" id="IPR018392">
    <property type="entry name" value="LysM"/>
</dbReference>
<evidence type="ECO:0000256" key="1">
    <source>
        <dbReference type="ARBA" id="ARBA00004496"/>
    </source>
</evidence>
<dbReference type="PANTHER" id="PTHR34700:SF8">
    <property type="entry name" value="POTASSIUM BINDING PROTEIN KBP"/>
    <property type="match status" value="1"/>
</dbReference>
<dbReference type="EMBL" id="CP024422">
    <property type="protein sequence ID" value="ATQ54753.1"/>
    <property type="molecule type" value="Genomic_DNA"/>
</dbReference>
<dbReference type="eggNOG" id="COG1652">
    <property type="taxonomic scope" value="Bacteria"/>
</dbReference>
<reference evidence="10" key="1">
    <citation type="submission" date="2017-03" db="EMBL/GenBank/DDBJ databases">
        <title>FDA dAtabase for Regulatory Grade micrObial Sequences (FDA-ARGOS): Supporting development and validation of Infectious Disease Dx tests.</title>
        <authorList>
            <person name="Minogue T."/>
            <person name="Wolcott M."/>
            <person name="Wasieloski L."/>
            <person name="Aguilar W."/>
            <person name="Moore D."/>
            <person name="Tallon L."/>
            <person name="Sadzewicz L."/>
            <person name="Sengamalay N."/>
            <person name="Ott S."/>
            <person name="Godinez A."/>
            <person name="Nagaraj S."/>
            <person name="Nadendla S."/>
            <person name="Geyer C."/>
            <person name="Sichtig H."/>
        </authorList>
    </citation>
    <scope>NUCLEOTIDE SEQUENCE [LARGE SCALE GENOMIC DNA]</scope>
    <source>
        <strain evidence="10">FDAARGOS_252</strain>
    </source>
</reference>
<evidence type="ECO:0000313" key="8">
    <source>
        <dbReference type="EMBL" id="AYF02137.1"/>
    </source>
</evidence>
<dbReference type="SMART" id="SM00257">
    <property type="entry name" value="LysM"/>
    <property type="match status" value="1"/>
</dbReference>
<dbReference type="EMBL" id="CP044081">
    <property type="protein sequence ID" value="QEU10045.1"/>
    <property type="molecule type" value="Genomic_DNA"/>
</dbReference>
<evidence type="ECO:0000313" key="13">
    <source>
        <dbReference type="Proteomes" id="UP000324507"/>
    </source>
</evidence>
<evidence type="ECO:0000313" key="11">
    <source>
        <dbReference type="Proteomes" id="UP000229314"/>
    </source>
</evidence>
<dbReference type="OrthoDB" id="370541at2"/>
<evidence type="ECO:0000313" key="9">
    <source>
        <dbReference type="EMBL" id="QEU10045.1"/>
    </source>
</evidence>
<evidence type="ECO:0000313" key="12">
    <source>
        <dbReference type="Proteomes" id="UP000272010"/>
    </source>
</evidence>
<dbReference type="Proteomes" id="UP000324507">
    <property type="component" value="Chromosome"/>
</dbReference>
<proteinExistence type="predicted"/>
<dbReference type="Pfam" id="PF01476">
    <property type="entry name" value="LysM"/>
    <property type="match status" value="1"/>
</dbReference>
<dbReference type="EMBL" id="CP020442">
    <property type="protein sequence ID" value="ARC36185.1"/>
    <property type="molecule type" value="Genomic_DNA"/>
</dbReference>
<dbReference type="InterPro" id="IPR036779">
    <property type="entry name" value="LysM_dom_sf"/>
</dbReference>
<evidence type="ECO:0000313" key="7">
    <source>
        <dbReference type="EMBL" id="ATQ54753.1"/>
    </source>
</evidence>
<reference evidence="7 11" key="2">
    <citation type="submission" date="2017-10" db="EMBL/GenBank/DDBJ databases">
        <title>Complete genome sequence of Paracoccus yeei TT13 isolated from human skin.</title>
        <authorList>
            <person name="Lee K."/>
            <person name="Lim J.Y."/>
            <person name="Hwang I."/>
        </authorList>
    </citation>
    <scope>NUCLEOTIDE SEQUENCE [LARGE SCALE GENOMIC DNA]</scope>
    <source>
        <strain evidence="7 11">TT13</strain>
    </source>
</reference>
<evidence type="ECO:0000313" key="10">
    <source>
        <dbReference type="Proteomes" id="UP000191257"/>
    </source>
</evidence>
<dbReference type="GO" id="GO:0005737">
    <property type="term" value="C:cytoplasm"/>
    <property type="evidence" value="ECO:0007669"/>
    <property type="project" value="UniProtKB-SubCell"/>
</dbReference>
<dbReference type="Gene3D" id="3.10.350.10">
    <property type="entry name" value="LysM domain"/>
    <property type="match status" value="1"/>
</dbReference>
<dbReference type="KEGG" id="pye:A6J80_07175"/>
<dbReference type="STRING" id="147645.A6J80_07175"/>
<accession>A0A1V0GQQ0</accession>
<dbReference type="InterPro" id="IPR052196">
    <property type="entry name" value="Bact_Kbp"/>
</dbReference>
<keyword evidence="2" id="KW-0963">Cytoplasm</keyword>
<dbReference type="Proteomes" id="UP000229314">
    <property type="component" value="Chromosome"/>
</dbReference>
<comment type="subcellular location">
    <subcellularLocation>
        <location evidence="1">Cytoplasm</location>
    </subcellularLocation>
</comment>
<evidence type="ECO:0000313" key="6">
    <source>
        <dbReference type="EMBL" id="ARC36185.1"/>
    </source>
</evidence>
<evidence type="ECO:0000259" key="5">
    <source>
        <dbReference type="PROSITE" id="PS51782"/>
    </source>
</evidence>
<dbReference type="SUPFAM" id="SSF54106">
    <property type="entry name" value="LysM domain"/>
    <property type="match status" value="1"/>
</dbReference>
<organism evidence="6 10">
    <name type="scientific">Paracoccus yeei</name>
    <dbReference type="NCBI Taxonomy" id="147645"/>
    <lineage>
        <taxon>Bacteria</taxon>
        <taxon>Pseudomonadati</taxon>
        <taxon>Pseudomonadota</taxon>
        <taxon>Alphaproteobacteria</taxon>
        <taxon>Rhodobacterales</taxon>
        <taxon>Paracoccaceae</taxon>
        <taxon>Paracoccus</taxon>
    </lineage>
</organism>
<dbReference type="PANTHER" id="PTHR34700">
    <property type="entry name" value="POTASSIUM BINDING PROTEIN KBP"/>
    <property type="match status" value="1"/>
</dbReference>
<feature type="region of interest" description="Disordered" evidence="4">
    <location>
        <begin position="18"/>
        <end position="54"/>
    </location>
</feature>
<dbReference type="RefSeq" id="WP_028718964.1">
    <property type="nucleotide sequence ID" value="NZ_CAJGAB010000079.1"/>
</dbReference>
<reference evidence="8" key="4">
    <citation type="journal article" date="2018" name="Front. Microbiol.">
        <title>Genome Structure of the Opportunistic Pathogen Paracoccus yeei (Alphaproteobacteria) and Identification of Putative Virulence Factors.</title>
        <authorList>
            <person name="Lasek R."/>
            <person name="Szuplewska M."/>
            <person name="Mitura M."/>
            <person name="Decewicz P."/>
            <person name="Chmielowska C."/>
            <person name="Pawlot A."/>
            <person name="Sentkowska D."/>
            <person name="Czarnecki J."/>
            <person name="Bartosik D."/>
        </authorList>
    </citation>
    <scope>NUCLEOTIDE SEQUENCE</scope>
    <source>
        <strain evidence="8">CCUG 32053</strain>
    </source>
</reference>
<dbReference type="EMBL" id="CP031078">
    <property type="protein sequence ID" value="AYF02137.1"/>
    <property type="molecule type" value="Genomic_DNA"/>
</dbReference>
<reference evidence="9 13" key="6">
    <citation type="submission" date="2019-09" db="EMBL/GenBank/DDBJ databases">
        <title>FDA dAtabase for Regulatory Grade micrObial Sequences (FDA-ARGOS): Supporting development and validation of Infectious Disease Dx tests.</title>
        <authorList>
            <person name="Sciortino C."/>
            <person name="Tallon L."/>
            <person name="Sadzewicz L."/>
            <person name="Vavikolanu K."/>
            <person name="Mehta A."/>
            <person name="Aluvathingal J."/>
            <person name="Nadendla S."/>
            <person name="Nandy P."/>
            <person name="Geyer C."/>
            <person name="Yan Y."/>
            <person name="Sichtig H."/>
        </authorList>
    </citation>
    <scope>NUCLEOTIDE SEQUENCE [LARGE SCALE GENOMIC DNA]</scope>
    <source>
        <strain evidence="9 13">FDAARGOS_643</strain>
    </source>
</reference>